<proteinExistence type="predicted"/>
<evidence type="ECO:0000313" key="1">
    <source>
        <dbReference type="EMBL" id="CUX48006.1"/>
    </source>
</evidence>
<sequence length="119" mass="13221">MIGAACIPYRWIRCGRSRTIGNAETRTIRNAIPVLSGTLTARICMNPKADSGSSNLPNIESFGFYLTLPAKNRVVEGLLIFLKSWTRVPLILERPSIWFPIEGRARGIFAVLYVGRAGR</sequence>
<dbReference type="AlphaFoldDB" id="A0A1S7R736"/>
<name>A0A1S7R736_9HYPH</name>
<gene>
    <name evidence="1" type="ORF">AGR7C_Lc130031</name>
</gene>
<dbReference type="Proteomes" id="UP000191987">
    <property type="component" value="Unassembled WGS sequence"/>
</dbReference>
<organism evidence="1 2">
    <name type="scientific">Agrobacterium deltaense Zutra 3/1</name>
    <dbReference type="NCBI Taxonomy" id="1183427"/>
    <lineage>
        <taxon>Bacteria</taxon>
        <taxon>Pseudomonadati</taxon>
        <taxon>Pseudomonadota</taxon>
        <taxon>Alphaproteobacteria</taxon>
        <taxon>Hyphomicrobiales</taxon>
        <taxon>Rhizobiaceae</taxon>
        <taxon>Rhizobium/Agrobacterium group</taxon>
        <taxon>Agrobacterium</taxon>
    </lineage>
</organism>
<evidence type="ECO:0000313" key="2">
    <source>
        <dbReference type="Proteomes" id="UP000191987"/>
    </source>
</evidence>
<dbReference type="EMBL" id="FBWG01000031">
    <property type="protein sequence ID" value="CUX48006.1"/>
    <property type="molecule type" value="Genomic_DNA"/>
</dbReference>
<accession>A0A1S7R736</accession>
<protein>
    <submittedName>
        <fullName evidence="1">Uncharacterized protein</fullName>
    </submittedName>
</protein>
<reference evidence="1 2" key="1">
    <citation type="submission" date="2016-01" db="EMBL/GenBank/DDBJ databases">
        <authorList>
            <person name="Oliw E.H."/>
        </authorList>
    </citation>
    <scope>NUCLEOTIDE SEQUENCE [LARGE SCALE GENOMIC DNA]</scope>
    <source>
        <strain evidence="1 2">Zutra 3-1</strain>
    </source>
</reference>